<evidence type="ECO:0000313" key="8">
    <source>
        <dbReference type="Proteomes" id="UP000619457"/>
    </source>
</evidence>
<dbReference type="SUPFAM" id="SSF88659">
    <property type="entry name" value="Sigma3 and sigma4 domains of RNA polymerase sigma factors"/>
    <property type="match status" value="1"/>
</dbReference>
<gene>
    <name evidence="7" type="ORF">GCM10007049_12030</name>
</gene>
<feature type="domain" description="RNA polymerase sigma-70 region 2" evidence="5">
    <location>
        <begin position="34"/>
        <end position="100"/>
    </location>
</feature>
<dbReference type="InterPro" id="IPR014284">
    <property type="entry name" value="RNA_pol_sigma-70_dom"/>
</dbReference>
<reference evidence="7" key="1">
    <citation type="journal article" date="2014" name="Int. J. Syst. Evol. Microbiol.">
        <title>Complete genome sequence of Corynebacterium casei LMG S-19264T (=DSM 44701T), isolated from a smear-ripened cheese.</title>
        <authorList>
            <consortium name="US DOE Joint Genome Institute (JGI-PGF)"/>
            <person name="Walter F."/>
            <person name="Albersmeier A."/>
            <person name="Kalinowski J."/>
            <person name="Ruckert C."/>
        </authorList>
    </citation>
    <scope>NUCLEOTIDE SEQUENCE</scope>
    <source>
        <strain evidence="7">KCTC 12368</strain>
    </source>
</reference>
<dbReference type="InterPro" id="IPR013249">
    <property type="entry name" value="RNA_pol_sigma70_r4_t2"/>
</dbReference>
<name>A0A918UMR0_9BACT</name>
<dbReference type="Proteomes" id="UP000619457">
    <property type="component" value="Unassembled WGS sequence"/>
</dbReference>
<comment type="caution">
    <text evidence="7">The sequence shown here is derived from an EMBL/GenBank/DDBJ whole genome shotgun (WGS) entry which is preliminary data.</text>
</comment>
<dbReference type="InterPro" id="IPR013324">
    <property type="entry name" value="RNA_pol_sigma_r3/r4-like"/>
</dbReference>
<dbReference type="InterPro" id="IPR013325">
    <property type="entry name" value="RNA_pol_sigma_r2"/>
</dbReference>
<dbReference type="SUPFAM" id="SSF88946">
    <property type="entry name" value="Sigma2 domain of RNA polymerase sigma factors"/>
    <property type="match status" value="1"/>
</dbReference>
<keyword evidence="2" id="KW-0805">Transcription regulation</keyword>
<evidence type="ECO:0000256" key="2">
    <source>
        <dbReference type="ARBA" id="ARBA00023015"/>
    </source>
</evidence>
<dbReference type="GO" id="GO:0003677">
    <property type="term" value="F:DNA binding"/>
    <property type="evidence" value="ECO:0007669"/>
    <property type="project" value="InterPro"/>
</dbReference>
<dbReference type="Gene3D" id="1.10.1740.10">
    <property type="match status" value="1"/>
</dbReference>
<dbReference type="GO" id="GO:0006352">
    <property type="term" value="P:DNA-templated transcription initiation"/>
    <property type="evidence" value="ECO:0007669"/>
    <property type="project" value="InterPro"/>
</dbReference>
<dbReference type="EMBL" id="BMWX01000002">
    <property type="protein sequence ID" value="GGZ20995.1"/>
    <property type="molecule type" value="Genomic_DNA"/>
</dbReference>
<evidence type="ECO:0000259" key="5">
    <source>
        <dbReference type="Pfam" id="PF04542"/>
    </source>
</evidence>
<keyword evidence="3" id="KW-0731">Sigma factor</keyword>
<organism evidence="7 8">
    <name type="scientific">Echinicola pacifica</name>
    <dbReference type="NCBI Taxonomy" id="346377"/>
    <lineage>
        <taxon>Bacteria</taxon>
        <taxon>Pseudomonadati</taxon>
        <taxon>Bacteroidota</taxon>
        <taxon>Cytophagia</taxon>
        <taxon>Cytophagales</taxon>
        <taxon>Cyclobacteriaceae</taxon>
        <taxon>Echinicola</taxon>
    </lineage>
</organism>
<dbReference type="CDD" id="cd06171">
    <property type="entry name" value="Sigma70_r4"/>
    <property type="match status" value="1"/>
</dbReference>
<keyword evidence="8" id="KW-1185">Reference proteome</keyword>
<dbReference type="GO" id="GO:0016987">
    <property type="term" value="F:sigma factor activity"/>
    <property type="evidence" value="ECO:0007669"/>
    <property type="project" value="UniProtKB-KW"/>
</dbReference>
<dbReference type="Pfam" id="PF04542">
    <property type="entry name" value="Sigma70_r2"/>
    <property type="match status" value="1"/>
</dbReference>
<dbReference type="GO" id="GO:0000428">
    <property type="term" value="C:DNA-directed RNA polymerase complex"/>
    <property type="evidence" value="ECO:0007669"/>
    <property type="project" value="UniProtKB-KW"/>
</dbReference>
<dbReference type="AlphaFoldDB" id="A0A918UMR0"/>
<keyword evidence="4" id="KW-0804">Transcription</keyword>
<dbReference type="InterPro" id="IPR007627">
    <property type="entry name" value="RNA_pol_sigma70_r2"/>
</dbReference>
<dbReference type="PANTHER" id="PTHR43133">
    <property type="entry name" value="RNA POLYMERASE ECF-TYPE SIGMA FACTO"/>
    <property type="match status" value="1"/>
</dbReference>
<protein>
    <submittedName>
        <fullName evidence="7">DNA-directed RNA polymerase sigma-70 factor</fullName>
    </submittedName>
</protein>
<evidence type="ECO:0000256" key="4">
    <source>
        <dbReference type="ARBA" id="ARBA00023163"/>
    </source>
</evidence>
<dbReference type="Gene3D" id="1.10.10.10">
    <property type="entry name" value="Winged helix-like DNA-binding domain superfamily/Winged helix DNA-binding domain"/>
    <property type="match status" value="1"/>
</dbReference>
<evidence type="ECO:0000313" key="7">
    <source>
        <dbReference type="EMBL" id="GGZ20995.1"/>
    </source>
</evidence>
<sequence>MSIIDYISSSTTAATPSHWWEQIRAGNQEGLKSLYSHYMQDMFRYGMAIYDHNSLVKDCIQEVFVSLWKYRKSLKSDINIKGYLLKSLSNKLHKEIAKETQRYHSNSCDQYENLLFTDSEEKKLIDRQTLSSQQKHLAEALCKLPERQKEVIQLIFFENHSYEATSEIMGINLRSAYTLAWKAISSLKKSVLLISSLIMQQLLS</sequence>
<dbReference type="InterPro" id="IPR036388">
    <property type="entry name" value="WH-like_DNA-bd_sf"/>
</dbReference>
<comment type="similarity">
    <text evidence="1">Belongs to the sigma-70 factor family. ECF subfamily.</text>
</comment>
<keyword evidence="7" id="KW-0240">DNA-directed RNA polymerase</keyword>
<dbReference type="Pfam" id="PF08281">
    <property type="entry name" value="Sigma70_r4_2"/>
    <property type="match status" value="1"/>
</dbReference>
<reference evidence="7" key="2">
    <citation type="submission" date="2020-09" db="EMBL/GenBank/DDBJ databases">
        <authorList>
            <person name="Sun Q."/>
            <person name="Kim S."/>
        </authorList>
    </citation>
    <scope>NUCLEOTIDE SEQUENCE</scope>
    <source>
        <strain evidence="7">KCTC 12368</strain>
    </source>
</reference>
<accession>A0A918UMR0</accession>
<evidence type="ECO:0000256" key="1">
    <source>
        <dbReference type="ARBA" id="ARBA00010641"/>
    </source>
</evidence>
<evidence type="ECO:0000256" key="3">
    <source>
        <dbReference type="ARBA" id="ARBA00023082"/>
    </source>
</evidence>
<dbReference type="PANTHER" id="PTHR43133:SF46">
    <property type="entry name" value="RNA POLYMERASE SIGMA-70 FACTOR ECF SUBFAMILY"/>
    <property type="match status" value="1"/>
</dbReference>
<dbReference type="RefSeq" id="WP_018472259.1">
    <property type="nucleotide sequence ID" value="NZ_BMWX01000002.1"/>
</dbReference>
<dbReference type="InterPro" id="IPR039425">
    <property type="entry name" value="RNA_pol_sigma-70-like"/>
</dbReference>
<feature type="domain" description="RNA polymerase sigma factor 70 region 4 type 2" evidence="6">
    <location>
        <begin position="137"/>
        <end position="178"/>
    </location>
</feature>
<proteinExistence type="inferred from homology"/>
<evidence type="ECO:0000259" key="6">
    <source>
        <dbReference type="Pfam" id="PF08281"/>
    </source>
</evidence>
<dbReference type="NCBIfam" id="TIGR02937">
    <property type="entry name" value="sigma70-ECF"/>
    <property type="match status" value="1"/>
</dbReference>